<dbReference type="GO" id="GO:0008168">
    <property type="term" value="F:methyltransferase activity"/>
    <property type="evidence" value="ECO:0007669"/>
    <property type="project" value="UniProtKB-KW"/>
</dbReference>
<evidence type="ECO:0000259" key="3">
    <source>
        <dbReference type="Pfam" id="PF00588"/>
    </source>
</evidence>
<gene>
    <name evidence="4" type="ORF">FEG63_25395</name>
</gene>
<evidence type="ECO:0000313" key="5">
    <source>
        <dbReference type="Proteomes" id="UP000708347"/>
    </source>
</evidence>
<dbReference type="RefSeq" id="WP_174400572.1">
    <property type="nucleotide sequence ID" value="NZ_VBSB01000022.1"/>
</dbReference>
<comment type="caution">
    <text evidence="4">The sequence shown here is derived from an EMBL/GenBank/DDBJ whole genome shotgun (WGS) entry which is preliminary data.</text>
</comment>
<keyword evidence="2" id="KW-0808">Transferase</keyword>
<dbReference type="SUPFAM" id="SSF55315">
    <property type="entry name" value="L30e-like"/>
    <property type="match status" value="1"/>
</dbReference>
<dbReference type="Proteomes" id="UP000708347">
    <property type="component" value="Unassembled WGS sequence"/>
</dbReference>
<evidence type="ECO:0000256" key="1">
    <source>
        <dbReference type="ARBA" id="ARBA00022603"/>
    </source>
</evidence>
<proteinExistence type="predicted"/>
<keyword evidence="1 4" id="KW-0489">Methyltransferase</keyword>
<dbReference type="InterPro" id="IPR029028">
    <property type="entry name" value="Alpha/beta_knot_MTases"/>
</dbReference>
<feature type="domain" description="tRNA/rRNA methyltransferase SpoU type" evidence="3">
    <location>
        <begin position="128"/>
        <end position="271"/>
    </location>
</feature>
<dbReference type="InterPro" id="IPR029064">
    <property type="entry name" value="Ribosomal_eL30-like_sf"/>
</dbReference>
<name>A0ABX2JYP6_9MYCO</name>
<dbReference type="EMBL" id="VBSB01000022">
    <property type="protein sequence ID" value="NTY62871.1"/>
    <property type="molecule type" value="Genomic_DNA"/>
</dbReference>
<evidence type="ECO:0000256" key="2">
    <source>
        <dbReference type="ARBA" id="ARBA00022679"/>
    </source>
</evidence>
<organism evidence="4 5">
    <name type="scientific">Mycolicibacterium sphagni</name>
    <dbReference type="NCBI Taxonomy" id="1786"/>
    <lineage>
        <taxon>Bacteria</taxon>
        <taxon>Bacillati</taxon>
        <taxon>Actinomycetota</taxon>
        <taxon>Actinomycetes</taxon>
        <taxon>Mycobacteriales</taxon>
        <taxon>Mycobacteriaceae</taxon>
        <taxon>Mycolicibacterium</taxon>
    </lineage>
</organism>
<keyword evidence="5" id="KW-1185">Reference proteome</keyword>
<dbReference type="PANTHER" id="PTHR43191">
    <property type="entry name" value="RRNA METHYLTRANSFERASE 3"/>
    <property type="match status" value="1"/>
</dbReference>
<protein>
    <submittedName>
        <fullName evidence="4">RNA methyltransferase</fullName>
    </submittedName>
</protein>
<dbReference type="CDD" id="cd18095">
    <property type="entry name" value="SpoU-like_rRNA-MTase"/>
    <property type="match status" value="1"/>
</dbReference>
<accession>A0ABX2JYP6</accession>
<dbReference type="Gene3D" id="3.40.1280.10">
    <property type="match status" value="1"/>
</dbReference>
<dbReference type="PANTHER" id="PTHR43191:SF12">
    <property type="entry name" value="RRNA METHYLASE"/>
    <property type="match status" value="1"/>
</dbReference>
<dbReference type="GO" id="GO:0032259">
    <property type="term" value="P:methylation"/>
    <property type="evidence" value="ECO:0007669"/>
    <property type="project" value="UniProtKB-KW"/>
</dbReference>
<sequence length="290" mass="30953">MSDKAFRALDVVDITDPGDPRVDDFRDLNSVDRRPDLPSGKGLVIAEGVLVAQRMIASRFTPHAFLGTDRRLAELADDLTGVRAPFYRASAEVMAEVVGFHLNRGVLGAARRPPELTPAEVLDGARTVAVLEGVNDHENLGSIFRNAAGLGVDAVIFGTGCADPLYRRAVRVSMGHALLVPFARAQQWPADLGELRERGFRLLAMTPDPAAQTLADAMTGLADQKVAVLVGAEGPGLTETVMRASDVRVRIPMSRGTDSLNVATAAALAFYERVRFGGQERSDPAGDGDP</sequence>
<evidence type="ECO:0000313" key="4">
    <source>
        <dbReference type="EMBL" id="NTY62871.1"/>
    </source>
</evidence>
<dbReference type="InterPro" id="IPR051259">
    <property type="entry name" value="rRNA_Methyltransferase"/>
</dbReference>
<dbReference type="SUPFAM" id="SSF75217">
    <property type="entry name" value="alpha/beta knot"/>
    <property type="match status" value="1"/>
</dbReference>
<reference evidence="4 5" key="1">
    <citation type="submission" date="2019-05" db="EMBL/GenBank/DDBJ databases">
        <title>Mycolicibacterium sphagni ENV482 genome assembly.</title>
        <authorList>
            <person name="Chen W."/>
            <person name="Faulkner N.W."/>
            <person name="Hyman M.R."/>
        </authorList>
    </citation>
    <scope>NUCLEOTIDE SEQUENCE [LARGE SCALE GENOMIC DNA]</scope>
    <source>
        <strain evidence="4 5">ENV482</strain>
    </source>
</reference>
<dbReference type="Pfam" id="PF00588">
    <property type="entry name" value="SpoU_methylase"/>
    <property type="match status" value="1"/>
</dbReference>
<dbReference type="InterPro" id="IPR029026">
    <property type="entry name" value="tRNA_m1G_MTases_N"/>
</dbReference>
<dbReference type="InterPro" id="IPR001537">
    <property type="entry name" value="SpoU_MeTrfase"/>
</dbReference>